<dbReference type="InterPro" id="IPR029039">
    <property type="entry name" value="Flavoprotein-like_sf"/>
</dbReference>
<organism evidence="7 8">
    <name type="scientific">Candidatus Methanocrinis natronophilus</name>
    <dbReference type="NCBI Taxonomy" id="3033396"/>
    <lineage>
        <taxon>Archaea</taxon>
        <taxon>Methanobacteriati</taxon>
        <taxon>Methanobacteriota</taxon>
        <taxon>Stenosarchaea group</taxon>
        <taxon>Methanomicrobia</taxon>
        <taxon>Methanotrichales</taxon>
        <taxon>Methanotrichaceae</taxon>
        <taxon>Methanocrinis</taxon>
    </lineage>
</organism>
<comment type="cofactor">
    <cofactor evidence="1">
        <name>FMN</name>
        <dbReference type="ChEBI" id="CHEBI:58210"/>
    </cofactor>
</comment>
<dbReference type="EMBL" id="JARFPK010000005">
    <property type="protein sequence ID" value="MDF0589942.1"/>
    <property type="molecule type" value="Genomic_DNA"/>
</dbReference>
<protein>
    <submittedName>
        <fullName evidence="7">Flavodoxin family protein</fullName>
    </submittedName>
</protein>
<dbReference type="Pfam" id="PF03358">
    <property type="entry name" value="FMN_red"/>
    <property type="match status" value="1"/>
</dbReference>
<keyword evidence="4" id="KW-0288">FMN</keyword>
<dbReference type="SUPFAM" id="SSF52218">
    <property type="entry name" value="Flavoproteins"/>
    <property type="match status" value="1"/>
</dbReference>
<proteinExistence type="inferred from homology"/>
<gene>
    <name evidence="7" type="ORF">P0O15_01955</name>
</gene>
<evidence type="ECO:0000259" key="6">
    <source>
        <dbReference type="Pfam" id="PF03358"/>
    </source>
</evidence>
<evidence type="ECO:0000256" key="5">
    <source>
        <dbReference type="ARBA" id="ARBA00038292"/>
    </source>
</evidence>
<comment type="similarity">
    <text evidence="5">Belongs to the SsuE family. Isf subfamily.</text>
</comment>
<dbReference type="InterPro" id="IPR051796">
    <property type="entry name" value="ISF_SsuE-like"/>
</dbReference>
<feature type="domain" description="NADPH-dependent FMN reductase-like" evidence="6">
    <location>
        <begin position="2"/>
        <end position="120"/>
    </location>
</feature>
<dbReference type="PANTHER" id="PTHR43278">
    <property type="entry name" value="NAD(P)H-DEPENDENT FMN-CONTAINING OXIDOREDUCTASE YWQN-RELATED"/>
    <property type="match status" value="1"/>
</dbReference>
<evidence type="ECO:0000256" key="4">
    <source>
        <dbReference type="ARBA" id="ARBA00022643"/>
    </source>
</evidence>
<dbReference type="PANTHER" id="PTHR43278:SF2">
    <property type="entry name" value="IRON-SULFUR FLAVOPROTEIN"/>
    <property type="match status" value="1"/>
</dbReference>
<comment type="cofactor">
    <cofactor evidence="2">
        <name>[4Fe-4S] cluster</name>
        <dbReference type="ChEBI" id="CHEBI:49883"/>
    </cofactor>
</comment>
<dbReference type="RefSeq" id="WP_316965733.1">
    <property type="nucleotide sequence ID" value="NZ_JARFPK010000005.1"/>
</dbReference>
<dbReference type="Proteomes" id="UP001220010">
    <property type="component" value="Unassembled WGS sequence"/>
</dbReference>
<keyword evidence="3" id="KW-0285">Flavoprotein</keyword>
<sequence length="177" mass="19425">MVGSPRKGGNVDRLVQEVLDGAEEVGYQTEEYILNELNYSGCQGCNHCKTADECRVDDDISGLLEDIREADAVVFGSPIYFHLFTGQFKLMQDRFYSFIDSGFRSRLAPGKKAVIVTSQGNPDLSAFEKAADDFAEVLRFLGFEVADIIRMGSGGPPDAVLERKDLLDQARSVGSSL</sequence>
<keyword evidence="8" id="KW-1185">Reference proteome</keyword>
<evidence type="ECO:0000256" key="2">
    <source>
        <dbReference type="ARBA" id="ARBA00001966"/>
    </source>
</evidence>
<evidence type="ECO:0000256" key="1">
    <source>
        <dbReference type="ARBA" id="ARBA00001917"/>
    </source>
</evidence>
<dbReference type="InterPro" id="IPR005025">
    <property type="entry name" value="FMN_Rdtase-like_dom"/>
</dbReference>
<name>A0ABT5X5H3_9EURY</name>
<accession>A0ABT5X5H3</accession>
<comment type="caution">
    <text evidence="7">The sequence shown here is derived from an EMBL/GenBank/DDBJ whole genome shotgun (WGS) entry which is preliminary data.</text>
</comment>
<reference evidence="7 8" key="1">
    <citation type="submission" date="2023-03" db="EMBL/GenBank/DDBJ databases">
        <title>WGS of Methanotrichaceae archaeon Mx.</title>
        <authorList>
            <person name="Sorokin D.Y."/>
            <person name="Merkel A.Y."/>
        </authorList>
    </citation>
    <scope>NUCLEOTIDE SEQUENCE [LARGE SCALE GENOMIC DNA]</scope>
    <source>
        <strain evidence="7 8">Mx</strain>
    </source>
</reference>
<evidence type="ECO:0000313" key="8">
    <source>
        <dbReference type="Proteomes" id="UP001220010"/>
    </source>
</evidence>
<evidence type="ECO:0000256" key="3">
    <source>
        <dbReference type="ARBA" id="ARBA00022630"/>
    </source>
</evidence>
<dbReference type="Gene3D" id="3.40.50.360">
    <property type="match status" value="1"/>
</dbReference>
<evidence type="ECO:0000313" key="7">
    <source>
        <dbReference type="EMBL" id="MDF0589942.1"/>
    </source>
</evidence>